<protein>
    <recommendedName>
        <fullName evidence="5">Hydroxyquinol 1,2-dioxygenase</fullName>
    </recommendedName>
</protein>
<dbReference type="KEGG" id="xdi:EZH22_27705"/>
<sequence>MSIKSTILAIGLASTVLSAAGAAFADPMIGPENREQYAVSAQESLVPTSSAAAAREAARLGRPSAFGTPGPYYTNEGPFSSADPHWGAARDADDN</sequence>
<dbReference type="EMBL" id="CP063362">
    <property type="protein sequence ID" value="QRG06656.1"/>
    <property type="molecule type" value="Genomic_DNA"/>
</dbReference>
<evidence type="ECO:0000313" key="4">
    <source>
        <dbReference type="Proteomes" id="UP000596427"/>
    </source>
</evidence>
<feature type="signal peptide" evidence="2">
    <location>
        <begin position="1"/>
        <end position="25"/>
    </location>
</feature>
<feature type="region of interest" description="Disordered" evidence="1">
    <location>
        <begin position="56"/>
        <end position="95"/>
    </location>
</feature>
<proteinExistence type="predicted"/>
<accession>A0A974SHU3</accession>
<keyword evidence="4" id="KW-1185">Reference proteome</keyword>
<feature type="chain" id="PRO_5037700352" description="Hydroxyquinol 1,2-dioxygenase" evidence="2">
    <location>
        <begin position="26"/>
        <end position="95"/>
    </location>
</feature>
<dbReference type="RefSeq" id="WP_203193564.1">
    <property type="nucleotide sequence ID" value="NZ_CP063362.1"/>
</dbReference>
<evidence type="ECO:0000256" key="2">
    <source>
        <dbReference type="SAM" id="SignalP"/>
    </source>
</evidence>
<evidence type="ECO:0000313" key="3">
    <source>
        <dbReference type="EMBL" id="QRG06656.1"/>
    </source>
</evidence>
<keyword evidence="2" id="KW-0732">Signal</keyword>
<evidence type="ECO:0008006" key="5">
    <source>
        <dbReference type="Google" id="ProtNLM"/>
    </source>
</evidence>
<dbReference type="Proteomes" id="UP000596427">
    <property type="component" value="Chromosome"/>
</dbReference>
<organism evidence="3 4">
    <name type="scientific">Xanthobacter dioxanivorans</name>
    <dbReference type="NCBI Taxonomy" id="2528964"/>
    <lineage>
        <taxon>Bacteria</taxon>
        <taxon>Pseudomonadati</taxon>
        <taxon>Pseudomonadota</taxon>
        <taxon>Alphaproteobacteria</taxon>
        <taxon>Hyphomicrobiales</taxon>
        <taxon>Xanthobacteraceae</taxon>
        <taxon>Xanthobacter</taxon>
    </lineage>
</organism>
<reference evidence="3 4" key="1">
    <citation type="submission" date="2020-10" db="EMBL/GenBank/DDBJ databases">
        <title>Degradation of 1,4-Dioxane by Xanthobacter sp. YN2, via a Novel Group-2 Soluble Di-Iron Monooxygenase.</title>
        <authorList>
            <person name="Ma F."/>
            <person name="Wang Y."/>
            <person name="Yang J."/>
            <person name="Guo H."/>
            <person name="Su D."/>
            <person name="Yu L."/>
        </authorList>
    </citation>
    <scope>NUCLEOTIDE SEQUENCE [LARGE SCALE GENOMIC DNA]</scope>
    <source>
        <strain evidence="3 4">YN2</strain>
    </source>
</reference>
<evidence type="ECO:0000256" key="1">
    <source>
        <dbReference type="SAM" id="MobiDB-lite"/>
    </source>
</evidence>
<gene>
    <name evidence="3" type="ORF">EZH22_27705</name>
</gene>
<dbReference type="AlphaFoldDB" id="A0A974SHU3"/>
<name>A0A974SHU3_9HYPH</name>